<dbReference type="GO" id="GO:0110001">
    <property type="term" value="C:toxin-antitoxin complex"/>
    <property type="evidence" value="ECO:0007669"/>
    <property type="project" value="InterPro"/>
</dbReference>
<dbReference type="GO" id="GO:0016787">
    <property type="term" value="F:hydrolase activity"/>
    <property type="evidence" value="ECO:0007669"/>
    <property type="project" value="UniProtKB-KW"/>
</dbReference>
<keyword evidence="1" id="KW-0597">Phosphoprotein</keyword>
<evidence type="ECO:0000256" key="5">
    <source>
        <dbReference type="ARBA" id="ARBA00022801"/>
    </source>
</evidence>
<evidence type="ECO:0000313" key="6">
    <source>
        <dbReference type="EMBL" id="AVO50041.1"/>
    </source>
</evidence>
<keyword evidence="4" id="KW-0547">Nucleotide-binding</keyword>
<keyword evidence="2" id="KW-1277">Toxin-antitoxin system</keyword>
<organism evidence="6 7">
    <name type="scientific">Melaminivora suipulveris</name>
    <dbReference type="NCBI Taxonomy" id="2109913"/>
    <lineage>
        <taxon>Bacteria</taxon>
        <taxon>Pseudomonadati</taxon>
        <taxon>Pseudomonadota</taxon>
        <taxon>Betaproteobacteria</taxon>
        <taxon>Burkholderiales</taxon>
        <taxon>Comamonadaceae</taxon>
        <taxon>Melaminivora</taxon>
    </lineage>
</organism>
<dbReference type="PANTHER" id="PTHR34139">
    <property type="entry name" value="UPF0331 PROTEIN MJ0127"/>
    <property type="match status" value="1"/>
</dbReference>
<dbReference type="RefSeq" id="WP_106684468.1">
    <property type="nucleotide sequence ID" value="NZ_CP027667.1"/>
</dbReference>
<dbReference type="PANTHER" id="PTHR34139:SF1">
    <property type="entry name" value="RNASE MJ1380-RELATED"/>
    <property type="match status" value="1"/>
</dbReference>
<dbReference type="KEGG" id="mela:C6568_12865"/>
<keyword evidence="5" id="KW-0378">Hydrolase</keyword>
<dbReference type="Proteomes" id="UP000237925">
    <property type="component" value="Chromosome"/>
</dbReference>
<dbReference type="GO" id="GO:0004540">
    <property type="term" value="F:RNA nuclease activity"/>
    <property type="evidence" value="ECO:0007669"/>
    <property type="project" value="InterPro"/>
</dbReference>
<dbReference type="InterPro" id="IPR008201">
    <property type="entry name" value="HepT-like"/>
</dbReference>
<proteinExistence type="predicted"/>
<keyword evidence="3" id="KW-0540">Nuclease</keyword>
<dbReference type="AlphaFoldDB" id="A0A2R3QE28"/>
<name>A0A2R3QE28_9BURK</name>
<sequence length="118" mass="13495">MSKALRVTDYLGHMLEAMERIDRYTADMDEAAFLESELVQDAVIRNIEVIGEASNNILRTDPAFAAQHEDVPWLVMYTMRNRVAHGYDKVDLEIVWRTIARDLPGLYRQVRALLGAST</sequence>
<dbReference type="Pfam" id="PF01934">
    <property type="entry name" value="HepT-like"/>
    <property type="match status" value="1"/>
</dbReference>
<evidence type="ECO:0000256" key="3">
    <source>
        <dbReference type="ARBA" id="ARBA00022722"/>
    </source>
</evidence>
<evidence type="ECO:0008006" key="8">
    <source>
        <dbReference type="Google" id="ProtNLM"/>
    </source>
</evidence>
<dbReference type="GO" id="GO:0000166">
    <property type="term" value="F:nucleotide binding"/>
    <property type="evidence" value="ECO:0007669"/>
    <property type="project" value="UniProtKB-KW"/>
</dbReference>
<dbReference type="OrthoDB" id="4829434at2"/>
<protein>
    <recommendedName>
        <fullName evidence="8">DUF86 domain-containing protein</fullName>
    </recommendedName>
</protein>
<evidence type="ECO:0000313" key="7">
    <source>
        <dbReference type="Proteomes" id="UP000237925"/>
    </source>
</evidence>
<keyword evidence="7" id="KW-1185">Reference proteome</keyword>
<dbReference type="InterPro" id="IPR051813">
    <property type="entry name" value="HepT_RNase_toxin"/>
</dbReference>
<evidence type="ECO:0000256" key="2">
    <source>
        <dbReference type="ARBA" id="ARBA00022649"/>
    </source>
</evidence>
<evidence type="ECO:0000256" key="4">
    <source>
        <dbReference type="ARBA" id="ARBA00022741"/>
    </source>
</evidence>
<evidence type="ECO:0000256" key="1">
    <source>
        <dbReference type="ARBA" id="ARBA00022553"/>
    </source>
</evidence>
<accession>A0A2R3QE28</accession>
<reference evidence="6 7" key="1">
    <citation type="submission" date="2018-03" db="EMBL/GenBank/DDBJ databases">
        <title>Genome sequencing of Melaminivora sp.</title>
        <authorList>
            <person name="Kim S.-J."/>
            <person name="Heo J."/>
            <person name="Ahn J.-H."/>
            <person name="Kwon S.-W."/>
        </authorList>
    </citation>
    <scope>NUCLEOTIDE SEQUENCE [LARGE SCALE GENOMIC DNA]</scope>
    <source>
        <strain evidence="6 7">SC2-9</strain>
    </source>
</reference>
<gene>
    <name evidence="6" type="ORF">C6568_12865</name>
</gene>
<dbReference type="EMBL" id="CP027667">
    <property type="protein sequence ID" value="AVO50041.1"/>
    <property type="molecule type" value="Genomic_DNA"/>
</dbReference>